<keyword evidence="5" id="KW-0418">Kinase</keyword>
<dbReference type="InterPro" id="IPR011009">
    <property type="entry name" value="Kinase-like_dom_sf"/>
</dbReference>
<proteinExistence type="inferred from homology"/>
<comment type="similarity">
    <text evidence="1">Belongs to the protein kinase superfamily. STE Ser/Thr protein kinase family. MAP kinase kinase kinase subfamily.</text>
</comment>
<evidence type="ECO:0000259" key="7">
    <source>
        <dbReference type="PROSITE" id="PS50011"/>
    </source>
</evidence>
<evidence type="ECO:0000256" key="1">
    <source>
        <dbReference type="ARBA" id="ARBA00006529"/>
    </source>
</evidence>
<keyword evidence="3" id="KW-0808">Transferase</keyword>
<feature type="non-terminal residue" evidence="8">
    <location>
        <position position="1"/>
    </location>
</feature>
<evidence type="ECO:0000256" key="2">
    <source>
        <dbReference type="ARBA" id="ARBA00022527"/>
    </source>
</evidence>
<dbReference type="Gene3D" id="1.10.510.10">
    <property type="entry name" value="Transferase(Phosphotransferase) domain 1"/>
    <property type="match status" value="1"/>
</dbReference>
<accession>C7J0X8</accession>
<sequence>RLQEDSKLYVFLELMSQGSLASLYQKYRLRNSHVSRYTKQILNGLTYLHNRNIVHR</sequence>
<dbReference type="KEGG" id="dosa:Os04g0339800"/>
<name>C7J0X8_ORYSJ</name>
<dbReference type="EMBL" id="AP008210">
    <property type="protein sequence ID" value="BAH92606.1"/>
    <property type="molecule type" value="Genomic_DNA"/>
</dbReference>
<dbReference type="SUPFAM" id="SSF56112">
    <property type="entry name" value="Protein kinase-like (PK-like)"/>
    <property type="match status" value="1"/>
</dbReference>
<keyword evidence="2" id="KW-0723">Serine/threonine-protein kinase</keyword>
<dbReference type="AlphaFoldDB" id="C7J0X8"/>
<evidence type="ECO:0000256" key="5">
    <source>
        <dbReference type="ARBA" id="ARBA00022777"/>
    </source>
</evidence>
<dbReference type="GO" id="GO:0005524">
    <property type="term" value="F:ATP binding"/>
    <property type="evidence" value="ECO:0007669"/>
    <property type="project" value="UniProtKB-KW"/>
</dbReference>
<reference evidence="9" key="2">
    <citation type="journal article" date="2008" name="Nucleic Acids Res.">
        <title>The rice annotation project database (RAP-DB): 2008 update.</title>
        <authorList>
            <consortium name="The rice annotation project (RAP)"/>
        </authorList>
    </citation>
    <scope>GENOME REANNOTATION</scope>
    <source>
        <strain evidence="9">cv. Nipponbare</strain>
    </source>
</reference>
<dbReference type="PANTHER" id="PTHR48016">
    <property type="entry name" value="MAP KINASE KINASE KINASE SSK2-RELATED-RELATED"/>
    <property type="match status" value="1"/>
</dbReference>
<protein>
    <submittedName>
        <fullName evidence="8">Os04g0339800 protein</fullName>
    </submittedName>
</protein>
<keyword evidence="6" id="KW-0067">ATP-binding</keyword>
<reference evidence="8 9" key="1">
    <citation type="journal article" date="2005" name="Nature">
        <title>The map-based sequence of the rice genome.</title>
        <authorList>
            <consortium name="International rice genome sequencing project (IRGSP)"/>
            <person name="Matsumoto T."/>
            <person name="Wu J."/>
            <person name="Kanamori H."/>
            <person name="Katayose Y."/>
            <person name="Fujisawa M."/>
            <person name="Namiki N."/>
            <person name="Mizuno H."/>
            <person name="Yamamoto K."/>
            <person name="Antonio B.A."/>
            <person name="Baba T."/>
            <person name="Sakata K."/>
            <person name="Nagamura Y."/>
            <person name="Aoki H."/>
            <person name="Arikawa K."/>
            <person name="Arita K."/>
            <person name="Bito T."/>
            <person name="Chiden Y."/>
            <person name="Fujitsuka N."/>
            <person name="Fukunaka R."/>
            <person name="Hamada M."/>
            <person name="Harada C."/>
            <person name="Hayashi A."/>
            <person name="Hijishita S."/>
            <person name="Honda M."/>
            <person name="Hosokawa S."/>
            <person name="Ichikawa Y."/>
            <person name="Idonuma A."/>
            <person name="Iijima M."/>
            <person name="Ikeda M."/>
            <person name="Ikeno M."/>
            <person name="Ito K."/>
            <person name="Ito S."/>
            <person name="Ito T."/>
            <person name="Ito Y."/>
            <person name="Ito Y."/>
            <person name="Iwabuchi A."/>
            <person name="Kamiya K."/>
            <person name="Karasawa W."/>
            <person name="Kurita K."/>
            <person name="Katagiri S."/>
            <person name="Kikuta A."/>
            <person name="Kobayashi H."/>
            <person name="Kobayashi N."/>
            <person name="Machita K."/>
            <person name="Maehara T."/>
            <person name="Masukawa M."/>
            <person name="Mizubayashi T."/>
            <person name="Mukai Y."/>
            <person name="Nagasaki H."/>
            <person name="Nagata Y."/>
            <person name="Naito S."/>
            <person name="Nakashima M."/>
            <person name="Nakama Y."/>
            <person name="Nakamichi Y."/>
            <person name="Nakamura M."/>
            <person name="Meguro A."/>
            <person name="Negishi M."/>
            <person name="Ohta I."/>
            <person name="Ohta T."/>
            <person name="Okamoto M."/>
            <person name="Ono N."/>
            <person name="Saji S."/>
            <person name="Sakaguchi M."/>
            <person name="Sakai K."/>
            <person name="Shibata M."/>
            <person name="Shimokawa T."/>
            <person name="Song J."/>
            <person name="Takazaki Y."/>
            <person name="Terasawa K."/>
            <person name="Tsugane M."/>
            <person name="Tsuji K."/>
            <person name="Ueda S."/>
            <person name="Waki K."/>
            <person name="Yamagata H."/>
            <person name="Yamamoto M."/>
            <person name="Yamamoto S."/>
            <person name="Yamane H."/>
            <person name="Yoshiki S."/>
            <person name="Yoshihara R."/>
            <person name="Yukawa K."/>
            <person name="Zhong H."/>
            <person name="Yano M."/>
            <person name="Yuan Q."/>
            <person name="Ouyang S."/>
            <person name="Liu J."/>
            <person name="Jones K.M."/>
            <person name="Gansberger K."/>
            <person name="Moffat K."/>
            <person name="Hill J."/>
            <person name="Bera J."/>
            <person name="Fadrosh D."/>
            <person name="Jin S."/>
            <person name="Johri S."/>
            <person name="Kim M."/>
            <person name="Overton L."/>
            <person name="Reardon M."/>
            <person name="Tsitrin T."/>
            <person name="Vuong H."/>
            <person name="Weaver B."/>
            <person name="Ciecko A."/>
            <person name="Tallon L."/>
            <person name="Jackson J."/>
            <person name="Pai G."/>
            <person name="Aken S.V."/>
            <person name="Utterback T."/>
            <person name="Reidmuller S."/>
            <person name="Feldblyum T."/>
            <person name="Hsiao J."/>
            <person name="Zismann V."/>
            <person name="Iobst S."/>
            <person name="de Vazeille A.R."/>
            <person name="Buell C.R."/>
            <person name="Ying K."/>
            <person name="Li Y."/>
            <person name="Lu T."/>
            <person name="Huang Y."/>
            <person name="Zhao Q."/>
            <person name="Feng Q."/>
            <person name="Zhang L."/>
            <person name="Zhu J."/>
            <person name="Weng Q."/>
            <person name="Mu J."/>
            <person name="Lu Y."/>
            <person name="Fan D."/>
            <person name="Liu Y."/>
            <person name="Guan J."/>
            <person name="Zhang Y."/>
            <person name="Yu S."/>
            <person name="Liu X."/>
            <person name="Zhang Y."/>
            <person name="Hong G."/>
            <person name="Han B."/>
            <person name="Choisne N."/>
            <person name="Demange N."/>
            <person name="Orjeda G."/>
            <person name="Samain S."/>
            <person name="Cattolico L."/>
            <person name="Pelletier E."/>
            <person name="Couloux A."/>
            <person name="Segurens B."/>
            <person name="Wincker P."/>
            <person name="D'Hont A."/>
            <person name="Scarpelli C."/>
            <person name="Weissenbach J."/>
            <person name="Salanoubat M."/>
            <person name="Quetier F."/>
            <person name="Yu Y."/>
            <person name="Kim H.R."/>
            <person name="Rambo T."/>
            <person name="Currie J."/>
            <person name="Collura K."/>
            <person name="Luo M."/>
            <person name="Yang T."/>
            <person name="Ammiraju J.S.S."/>
            <person name="Engler F."/>
            <person name="Soderlund C."/>
            <person name="Wing R.A."/>
            <person name="Palmer L.E."/>
            <person name="de la Bastide M."/>
            <person name="Spiegel L."/>
            <person name="Nascimento L."/>
            <person name="Zutavern T."/>
            <person name="O'Shaughnessy A."/>
            <person name="Dike S."/>
            <person name="Dedhia N."/>
            <person name="Preston R."/>
            <person name="Balija V."/>
            <person name="McCombie W.R."/>
            <person name="Chow T."/>
            <person name="Chen H."/>
            <person name="Chung M."/>
            <person name="Chen C."/>
            <person name="Shaw J."/>
            <person name="Wu H."/>
            <person name="Hsiao K."/>
            <person name="Chao Y."/>
            <person name="Chu M."/>
            <person name="Cheng C."/>
            <person name="Hour A."/>
            <person name="Lee P."/>
            <person name="Lin S."/>
            <person name="Lin Y."/>
            <person name="Liou J."/>
            <person name="Liu S."/>
            <person name="Hsing Y."/>
            <person name="Raghuvanshi S."/>
            <person name="Mohanty A."/>
            <person name="Bharti A.K."/>
            <person name="Gaur A."/>
            <person name="Gupta V."/>
            <person name="Kumar D."/>
            <person name="Ravi V."/>
            <person name="Vij S."/>
            <person name="Kapur A."/>
            <person name="Khurana P."/>
            <person name="Khurana P."/>
            <person name="Khurana J.P."/>
            <person name="Tyagi A.K."/>
            <person name="Gaikwad K."/>
            <person name="Singh A."/>
            <person name="Dalal V."/>
            <person name="Srivastava S."/>
            <person name="Dixit A."/>
            <person name="Pal A.K."/>
            <person name="Ghazi I.A."/>
            <person name="Yadav M."/>
            <person name="Pandit A."/>
            <person name="Bhargava A."/>
            <person name="Sureshbabu K."/>
            <person name="Batra K."/>
            <person name="Sharma T.R."/>
            <person name="Mohapatra T."/>
            <person name="Singh N.K."/>
            <person name="Messing J."/>
            <person name="Nelson A.B."/>
            <person name="Fuks G."/>
            <person name="Kavchok S."/>
            <person name="Keizer G."/>
            <person name="Linton E."/>
            <person name="Llaca V."/>
            <person name="Song R."/>
            <person name="Tanyolac B."/>
            <person name="Young S."/>
            <person name="Ho-Il K."/>
            <person name="Hahn J.H."/>
            <person name="Sangsakoo G."/>
            <person name="Vanavichit A."/>
            <person name="de Mattos Luiz.A.T."/>
            <person name="Zimmer P.D."/>
            <person name="Malone G."/>
            <person name="Dellagostin O."/>
            <person name="de Oliveira A.C."/>
            <person name="Bevan M."/>
            <person name="Bancroft I."/>
            <person name="Minx P."/>
            <person name="Cordum H."/>
            <person name="Wilson R."/>
            <person name="Cheng Z."/>
            <person name="Jin W."/>
            <person name="Jiang J."/>
            <person name="Leong S.A."/>
            <person name="Iwama H."/>
            <person name="Gojobori T."/>
            <person name="Itoh T."/>
            <person name="Niimura Y."/>
            <person name="Fujii Y."/>
            <person name="Habara T."/>
            <person name="Sakai H."/>
            <person name="Sato Y."/>
            <person name="Wilson G."/>
            <person name="Kumar K."/>
            <person name="McCouch S."/>
            <person name="Juretic N."/>
            <person name="Hoen D."/>
            <person name="Wright S."/>
            <person name="Bruskiewich R."/>
            <person name="Bureau T."/>
            <person name="Miyao A."/>
            <person name="Hirochika H."/>
            <person name="Nishikawa T."/>
            <person name="Kadowaki K."/>
            <person name="Sugiura M."/>
            <person name="Burr B."/>
            <person name="Sasaki T."/>
        </authorList>
    </citation>
    <scope>NUCLEOTIDE SEQUENCE [LARGE SCALE GENOMIC DNA]</scope>
    <source>
        <strain evidence="9">cv. Nipponbare</strain>
    </source>
</reference>
<dbReference type="GO" id="GO:0004674">
    <property type="term" value="F:protein serine/threonine kinase activity"/>
    <property type="evidence" value="ECO:0007669"/>
    <property type="project" value="UniProtKB-KW"/>
</dbReference>
<dbReference type="Pfam" id="PF00069">
    <property type="entry name" value="Pkinase"/>
    <property type="match status" value="1"/>
</dbReference>
<evidence type="ECO:0000256" key="4">
    <source>
        <dbReference type="ARBA" id="ARBA00022741"/>
    </source>
</evidence>
<evidence type="ECO:0000313" key="9">
    <source>
        <dbReference type="Proteomes" id="UP000000763"/>
    </source>
</evidence>
<dbReference type="PROSITE" id="PS50011">
    <property type="entry name" value="PROTEIN_KINASE_DOM"/>
    <property type="match status" value="1"/>
</dbReference>
<evidence type="ECO:0000256" key="3">
    <source>
        <dbReference type="ARBA" id="ARBA00022679"/>
    </source>
</evidence>
<dbReference type="PANTHER" id="PTHR48016:SF29">
    <property type="entry name" value="MITOGEN-ACTIVATED PROTEIN KINASE KINASE KINASE 1-RELATED"/>
    <property type="match status" value="1"/>
</dbReference>
<evidence type="ECO:0000256" key="6">
    <source>
        <dbReference type="ARBA" id="ARBA00022840"/>
    </source>
</evidence>
<dbReference type="Proteomes" id="UP000000763">
    <property type="component" value="Chromosome 4"/>
</dbReference>
<dbReference type="InterPro" id="IPR050538">
    <property type="entry name" value="MAP_kinase_kinase_kinase"/>
</dbReference>
<keyword evidence="4" id="KW-0547">Nucleotide-binding</keyword>
<organism evidence="8 9">
    <name type="scientific">Oryza sativa subsp. japonica</name>
    <name type="common">Rice</name>
    <dbReference type="NCBI Taxonomy" id="39947"/>
    <lineage>
        <taxon>Eukaryota</taxon>
        <taxon>Viridiplantae</taxon>
        <taxon>Streptophyta</taxon>
        <taxon>Embryophyta</taxon>
        <taxon>Tracheophyta</taxon>
        <taxon>Spermatophyta</taxon>
        <taxon>Magnoliopsida</taxon>
        <taxon>Liliopsida</taxon>
        <taxon>Poales</taxon>
        <taxon>Poaceae</taxon>
        <taxon>BOP clade</taxon>
        <taxon>Oryzoideae</taxon>
        <taxon>Oryzeae</taxon>
        <taxon>Oryzinae</taxon>
        <taxon>Oryza</taxon>
        <taxon>Oryza sativa</taxon>
    </lineage>
</organism>
<evidence type="ECO:0000313" key="8">
    <source>
        <dbReference type="EMBL" id="BAH92606.1"/>
    </source>
</evidence>
<feature type="domain" description="Protein kinase" evidence="7">
    <location>
        <begin position="1"/>
        <end position="56"/>
    </location>
</feature>
<dbReference type="InterPro" id="IPR000719">
    <property type="entry name" value="Prot_kinase_dom"/>
</dbReference>
<gene>
    <name evidence="8" type="ordered locus">Os04g0339800</name>
</gene>